<name>A0A328XVC6_9GAMM</name>
<keyword evidence="3 7" id="KW-0812">Transmembrane</keyword>
<feature type="transmembrane region" description="Helical" evidence="7">
    <location>
        <begin position="434"/>
        <end position="452"/>
    </location>
</feature>
<feature type="transmembrane region" description="Helical" evidence="7">
    <location>
        <begin position="411"/>
        <end position="428"/>
    </location>
</feature>
<dbReference type="Gene3D" id="1.10.4160.10">
    <property type="entry name" value="Hydantoin permease"/>
    <property type="match status" value="1"/>
</dbReference>
<feature type="transmembrane region" description="Helical" evidence="7">
    <location>
        <begin position="73"/>
        <end position="98"/>
    </location>
</feature>
<feature type="region of interest" description="Disordered" evidence="6">
    <location>
        <begin position="1"/>
        <end position="28"/>
    </location>
</feature>
<feature type="transmembrane region" description="Helical" evidence="7">
    <location>
        <begin position="46"/>
        <end position="67"/>
    </location>
</feature>
<comment type="similarity">
    <text evidence="2">Belongs to the purine-cytosine permease (2.A.39) family.</text>
</comment>
<gene>
    <name evidence="8" type="ORF">BCL93_109164</name>
</gene>
<feature type="transmembrane region" description="Helical" evidence="7">
    <location>
        <begin position="119"/>
        <end position="138"/>
    </location>
</feature>
<feature type="transmembrane region" description="Helical" evidence="7">
    <location>
        <begin position="335"/>
        <end position="352"/>
    </location>
</feature>
<evidence type="ECO:0000256" key="1">
    <source>
        <dbReference type="ARBA" id="ARBA00004141"/>
    </source>
</evidence>
<dbReference type="InterPro" id="IPR045225">
    <property type="entry name" value="Uracil/uridine/allantoin_perm"/>
</dbReference>
<dbReference type="PANTHER" id="PTHR30618:SF0">
    <property type="entry name" value="PURINE-URACIL PERMEASE NCS1"/>
    <property type="match status" value="1"/>
</dbReference>
<dbReference type="Pfam" id="PF02133">
    <property type="entry name" value="Transp_cyt_pur"/>
    <property type="match status" value="1"/>
</dbReference>
<comment type="caution">
    <text evidence="8">The sequence shown here is derived from an EMBL/GenBank/DDBJ whole genome shotgun (WGS) entry which is preliminary data.</text>
</comment>
<evidence type="ECO:0000256" key="3">
    <source>
        <dbReference type="ARBA" id="ARBA00022692"/>
    </source>
</evidence>
<evidence type="ECO:0000256" key="7">
    <source>
        <dbReference type="SAM" id="Phobius"/>
    </source>
</evidence>
<dbReference type="CDD" id="cd10323">
    <property type="entry name" value="SLC-NCS1sbd"/>
    <property type="match status" value="1"/>
</dbReference>
<organism evidence="8 9">
    <name type="scientific">Onishia taeanensis</name>
    <dbReference type="NCBI Taxonomy" id="284577"/>
    <lineage>
        <taxon>Bacteria</taxon>
        <taxon>Pseudomonadati</taxon>
        <taxon>Pseudomonadota</taxon>
        <taxon>Gammaproteobacteria</taxon>
        <taxon>Oceanospirillales</taxon>
        <taxon>Halomonadaceae</taxon>
        <taxon>Onishia</taxon>
    </lineage>
</organism>
<feature type="transmembrane region" description="Helical" evidence="7">
    <location>
        <begin position="299"/>
        <end position="323"/>
    </location>
</feature>
<reference evidence="8 9" key="1">
    <citation type="submission" date="2018-06" db="EMBL/GenBank/DDBJ databases">
        <title>Comparative analysis of microorganisms from saline springs in Andes Mountain Range, Colombia.</title>
        <authorList>
            <person name="Rubin E."/>
        </authorList>
    </citation>
    <scope>NUCLEOTIDE SEQUENCE [LARGE SCALE GENOMIC DNA]</scope>
    <source>
        <strain evidence="8 9">USBA-857</strain>
    </source>
</reference>
<feature type="transmembrane region" description="Helical" evidence="7">
    <location>
        <begin position="372"/>
        <end position="390"/>
    </location>
</feature>
<dbReference type="InterPro" id="IPR001248">
    <property type="entry name" value="Pur-cyt_permease"/>
</dbReference>
<dbReference type="PANTHER" id="PTHR30618">
    <property type="entry name" value="NCS1 FAMILY PURINE/PYRIMIDINE TRANSPORTER"/>
    <property type="match status" value="1"/>
</dbReference>
<evidence type="ECO:0000256" key="2">
    <source>
        <dbReference type="ARBA" id="ARBA00008974"/>
    </source>
</evidence>
<dbReference type="AlphaFoldDB" id="A0A328XVC6"/>
<feature type="transmembrane region" description="Helical" evidence="7">
    <location>
        <begin position="180"/>
        <end position="201"/>
    </location>
</feature>
<feature type="transmembrane region" description="Helical" evidence="7">
    <location>
        <begin position="150"/>
        <end position="173"/>
    </location>
</feature>
<evidence type="ECO:0000256" key="5">
    <source>
        <dbReference type="ARBA" id="ARBA00023136"/>
    </source>
</evidence>
<accession>A0A328XVC6</accession>
<feature type="transmembrane region" description="Helical" evidence="7">
    <location>
        <begin position="253"/>
        <end position="279"/>
    </location>
</feature>
<evidence type="ECO:0000256" key="4">
    <source>
        <dbReference type="ARBA" id="ARBA00022989"/>
    </source>
</evidence>
<comment type="subcellular location">
    <subcellularLocation>
        <location evidence="1">Membrane</location>
        <topology evidence="1">Multi-pass membrane protein</topology>
    </subcellularLocation>
</comment>
<dbReference type="GO" id="GO:0005886">
    <property type="term" value="C:plasma membrane"/>
    <property type="evidence" value="ECO:0007669"/>
    <property type="project" value="TreeGrafter"/>
</dbReference>
<sequence length="475" mass="51292">MSHEPLRAQATSATAPHDMSHPTSAKAIGDESLAPQKTRIMGRTSYLLAWFGGCVSIGTFTMGSSVVGTLNLVQATLAIAIGCFVIGIALALNGAAGYKYGIPFMVQARSAFGFSGTRLPGLVRAVPAIVWYGFQSWIGAGALNMVSATLFGFDNLVFFFIAFQSLQIALSVLGFQGIKWLENIGSAFILVALVYMFYSTVQRYGDELSASMLSTEGSWGMPFWGATMLFLGIYSTMMLNVSDYAREHKEGTGAGLLTTIYAMSILPCTLFMGLIGYMVSEATGVADPIQVFANAVDNTPLLMTTLLFIAFAQVTTNVLNNVVPPTYVLMDTFKLKFRTATVIVGLLAFATFPWELVKDDSAAGLQVFVQTYSAFLGPIFAILVVDYYLIRRRTLDLAKLYDEQGPYRGTNYAALIATAVGAVVALNIASVSWYASLVPAGLTYFLLMKYWSPASVSAAKVMTSRLTTWRVTTPS</sequence>
<evidence type="ECO:0000256" key="6">
    <source>
        <dbReference type="SAM" id="MobiDB-lite"/>
    </source>
</evidence>
<protein>
    <submittedName>
        <fullName evidence="8">NCS1 family nucleobase:cation symporter-1</fullName>
    </submittedName>
</protein>
<evidence type="ECO:0000313" key="9">
    <source>
        <dbReference type="Proteomes" id="UP000249700"/>
    </source>
</evidence>
<evidence type="ECO:0000313" key="8">
    <source>
        <dbReference type="EMBL" id="RAR59605.1"/>
    </source>
</evidence>
<dbReference type="Proteomes" id="UP000249700">
    <property type="component" value="Unassembled WGS sequence"/>
</dbReference>
<keyword evidence="4 7" id="KW-1133">Transmembrane helix</keyword>
<dbReference type="GO" id="GO:0015205">
    <property type="term" value="F:nucleobase transmembrane transporter activity"/>
    <property type="evidence" value="ECO:0007669"/>
    <property type="project" value="TreeGrafter"/>
</dbReference>
<dbReference type="EMBL" id="QLSX01000009">
    <property type="protein sequence ID" value="RAR59605.1"/>
    <property type="molecule type" value="Genomic_DNA"/>
</dbReference>
<keyword evidence="5 7" id="KW-0472">Membrane</keyword>
<proteinExistence type="inferred from homology"/>
<feature type="transmembrane region" description="Helical" evidence="7">
    <location>
        <begin position="221"/>
        <end position="241"/>
    </location>
</feature>